<keyword evidence="2" id="KW-1185">Reference proteome</keyword>
<evidence type="ECO:0000313" key="1">
    <source>
        <dbReference type="EMBL" id="KAH6884254.1"/>
    </source>
</evidence>
<name>A0A9P8VXZ8_9HYPO</name>
<organism evidence="1 2">
    <name type="scientific">Thelonectria olida</name>
    <dbReference type="NCBI Taxonomy" id="1576542"/>
    <lineage>
        <taxon>Eukaryota</taxon>
        <taxon>Fungi</taxon>
        <taxon>Dikarya</taxon>
        <taxon>Ascomycota</taxon>
        <taxon>Pezizomycotina</taxon>
        <taxon>Sordariomycetes</taxon>
        <taxon>Hypocreomycetidae</taxon>
        <taxon>Hypocreales</taxon>
        <taxon>Nectriaceae</taxon>
        <taxon>Thelonectria</taxon>
    </lineage>
</organism>
<gene>
    <name evidence="1" type="ORF">B0T10DRAFT_463142</name>
</gene>
<sequence length="152" mass="17156">MWSPIDSADENRRILSLTVSRHSLKELPLYYALSYTWGPPFLEDPKCTDANKVPVLLNGKILRVFPNLYGALLQLHQSYPVSHFRLTPFASTLAIQMLSSTTDYRVWSARTLKPLYASIDQGSTTECGFYKKSHWQGMLGCIGETPPCRGTI</sequence>
<dbReference type="AlphaFoldDB" id="A0A9P8VXZ8"/>
<comment type="caution">
    <text evidence="1">The sequence shown here is derived from an EMBL/GenBank/DDBJ whole genome shotgun (WGS) entry which is preliminary data.</text>
</comment>
<evidence type="ECO:0008006" key="3">
    <source>
        <dbReference type="Google" id="ProtNLM"/>
    </source>
</evidence>
<evidence type="ECO:0000313" key="2">
    <source>
        <dbReference type="Proteomes" id="UP000777438"/>
    </source>
</evidence>
<proteinExistence type="predicted"/>
<dbReference type="Proteomes" id="UP000777438">
    <property type="component" value="Unassembled WGS sequence"/>
</dbReference>
<dbReference type="OrthoDB" id="2157530at2759"/>
<accession>A0A9P8VXZ8</accession>
<protein>
    <recommendedName>
        <fullName evidence="3">Heterokaryon incompatibility domain-containing protein</fullName>
    </recommendedName>
</protein>
<reference evidence="1 2" key="1">
    <citation type="journal article" date="2021" name="Nat. Commun.">
        <title>Genetic determinants of endophytism in the Arabidopsis root mycobiome.</title>
        <authorList>
            <person name="Mesny F."/>
            <person name="Miyauchi S."/>
            <person name="Thiergart T."/>
            <person name="Pickel B."/>
            <person name="Atanasova L."/>
            <person name="Karlsson M."/>
            <person name="Huettel B."/>
            <person name="Barry K.W."/>
            <person name="Haridas S."/>
            <person name="Chen C."/>
            <person name="Bauer D."/>
            <person name="Andreopoulos W."/>
            <person name="Pangilinan J."/>
            <person name="LaButti K."/>
            <person name="Riley R."/>
            <person name="Lipzen A."/>
            <person name="Clum A."/>
            <person name="Drula E."/>
            <person name="Henrissat B."/>
            <person name="Kohler A."/>
            <person name="Grigoriev I.V."/>
            <person name="Martin F.M."/>
            <person name="Hacquard S."/>
        </authorList>
    </citation>
    <scope>NUCLEOTIDE SEQUENCE [LARGE SCALE GENOMIC DNA]</scope>
    <source>
        <strain evidence="1 2">MPI-CAGE-CH-0241</strain>
    </source>
</reference>
<dbReference type="EMBL" id="JAGPYM010000021">
    <property type="protein sequence ID" value="KAH6884254.1"/>
    <property type="molecule type" value="Genomic_DNA"/>
</dbReference>